<keyword evidence="7" id="KW-0479">Metal-binding</keyword>
<feature type="region of interest" description="Disordered" evidence="14">
    <location>
        <begin position="196"/>
        <end position="229"/>
    </location>
</feature>
<keyword evidence="11 15" id="KW-1133">Transmembrane helix</keyword>
<feature type="compositionally biased region" description="Acidic residues" evidence="14">
    <location>
        <begin position="15"/>
        <end position="30"/>
    </location>
</feature>
<dbReference type="EC" id="2.3.2.27" evidence="4"/>
<evidence type="ECO:0000256" key="8">
    <source>
        <dbReference type="ARBA" id="ARBA00022771"/>
    </source>
</evidence>
<keyword evidence="8 13" id="KW-0863">Zinc-finger</keyword>
<dbReference type="GO" id="GO:0008270">
    <property type="term" value="F:zinc ion binding"/>
    <property type="evidence" value="ECO:0007669"/>
    <property type="project" value="UniProtKB-KW"/>
</dbReference>
<feature type="region of interest" description="Disordered" evidence="14">
    <location>
        <begin position="242"/>
        <end position="369"/>
    </location>
</feature>
<evidence type="ECO:0000313" key="19">
    <source>
        <dbReference type="Proteomes" id="UP001153069"/>
    </source>
</evidence>
<dbReference type="PROSITE" id="PS50089">
    <property type="entry name" value="ZF_RING_2"/>
    <property type="match status" value="1"/>
</dbReference>
<keyword evidence="9" id="KW-0833">Ubl conjugation pathway</keyword>
<feature type="transmembrane region" description="Helical" evidence="15">
    <location>
        <begin position="166"/>
        <end position="189"/>
    </location>
</feature>
<gene>
    <name evidence="18" type="ORF">SEMRO_245_G097490.1</name>
</gene>
<feature type="transmembrane region" description="Helical" evidence="15">
    <location>
        <begin position="960"/>
        <end position="980"/>
    </location>
</feature>
<dbReference type="PROSITE" id="PS51292">
    <property type="entry name" value="ZF_RING_CH"/>
    <property type="match status" value="1"/>
</dbReference>
<evidence type="ECO:0000256" key="6">
    <source>
        <dbReference type="ARBA" id="ARBA00022692"/>
    </source>
</evidence>
<evidence type="ECO:0000256" key="2">
    <source>
        <dbReference type="ARBA" id="ARBA00004141"/>
    </source>
</evidence>
<comment type="subcellular location">
    <subcellularLocation>
        <location evidence="2">Membrane</location>
        <topology evidence="2">Multi-pass membrane protein</topology>
    </subcellularLocation>
</comment>
<feature type="transmembrane region" description="Helical" evidence="15">
    <location>
        <begin position="473"/>
        <end position="493"/>
    </location>
</feature>
<keyword evidence="10" id="KW-0862">Zinc</keyword>
<evidence type="ECO:0000256" key="12">
    <source>
        <dbReference type="ARBA" id="ARBA00023136"/>
    </source>
</evidence>
<dbReference type="InterPro" id="IPR013083">
    <property type="entry name" value="Znf_RING/FYVE/PHD"/>
</dbReference>
<feature type="region of interest" description="Disordered" evidence="14">
    <location>
        <begin position="1138"/>
        <end position="1159"/>
    </location>
</feature>
<keyword evidence="12 15" id="KW-0472">Membrane</keyword>
<comment type="pathway">
    <text evidence="3">Protein modification; protein ubiquitination.</text>
</comment>
<comment type="caution">
    <text evidence="18">The sequence shown here is derived from an EMBL/GenBank/DDBJ whole genome shotgun (WGS) entry which is preliminary data.</text>
</comment>
<evidence type="ECO:0000256" key="11">
    <source>
        <dbReference type="ARBA" id="ARBA00022989"/>
    </source>
</evidence>
<evidence type="ECO:0000256" key="1">
    <source>
        <dbReference type="ARBA" id="ARBA00000900"/>
    </source>
</evidence>
<keyword evidence="19" id="KW-1185">Reference proteome</keyword>
<feature type="domain" description="RING-CH-type" evidence="17">
    <location>
        <begin position="25"/>
        <end position="87"/>
    </location>
</feature>
<dbReference type="PANTHER" id="PTHR13145">
    <property type="entry name" value="SSM4 PROTEIN"/>
    <property type="match status" value="1"/>
</dbReference>
<feature type="compositionally biased region" description="Basic and acidic residues" evidence="14">
    <location>
        <begin position="196"/>
        <end position="212"/>
    </location>
</feature>
<feature type="compositionally biased region" description="Polar residues" evidence="14">
    <location>
        <begin position="269"/>
        <end position="282"/>
    </location>
</feature>
<dbReference type="CDD" id="cd16702">
    <property type="entry name" value="RING_CH-C4HC3_MARCH6"/>
    <property type="match status" value="1"/>
</dbReference>
<evidence type="ECO:0000256" key="10">
    <source>
        <dbReference type="ARBA" id="ARBA00022833"/>
    </source>
</evidence>
<proteinExistence type="predicted"/>
<feature type="domain" description="RING-type" evidence="16">
    <location>
        <begin position="33"/>
        <end position="81"/>
    </location>
</feature>
<feature type="transmembrane region" description="Helical" evidence="15">
    <location>
        <begin position="722"/>
        <end position="743"/>
    </location>
</feature>
<feature type="region of interest" description="Disordered" evidence="14">
    <location>
        <begin position="1"/>
        <end position="30"/>
    </location>
</feature>
<accession>A0A9N8H8M0</accession>
<evidence type="ECO:0000256" key="7">
    <source>
        <dbReference type="ARBA" id="ARBA00022723"/>
    </source>
</evidence>
<dbReference type="PANTHER" id="PTHR13145:SF0">
    <property type="entry name" value="E3 UBIQUITIN-PROTEIN LIGASE MARCHF6"/>
    <property type="match status" value="1"/>
</dbReference>
<feature type="transmembrane region" description="Helical" evidence="15">
    <location>
        <begin position="1053"/>
        <end position="1073"/>
    </location>
</feature>
<organism evidence="18 19">
    <name type="scientific">Seminavis robusta</name>
    <dbReference type="NCBI Taxonomy" id="568900"/>
    <lineage>
        <taxon>Eukaryota</taxon>
        <taxon>Sar</taxon>
        <taxon>Stramenopiles</taxon>
        <taxon>Ochrophyta</taxon>
        <taxon>Bacillariophyta</taxon>
        <taxon>Bacillariophyceae</taxon>
        <taxon>Bacillariophycidae</taxon>
        <taxon>Naviculales</taxon>
        <taxon>Naviculaceae</taxon>
        <taxon>Seminavis</taxon>
    </lineage>
</organism>
<evidence type="ECO:0000256" key="13">
    <source>
        <dbReference type="PROSITE-ProRule" id="PRU00175"/>
    </source>
</evidence>
<feature type="transmembrane region" description="Helical" evidence="15">
    <location>
        <begin position="1000"/>
        <end position="1018"/>
    </location>
</feature>
<feature type="transmembrane region" description="Helical" evidence="15">
    <location>
        <begin position="575"/>
        <end position="594"/>
    </location>
</feature>
<sequence length="1287" mass="143840">MTEVDQDPEPTTSSVEEDADKAPSDSEEEEYECRVCRGPVEEGRPLFSPCKCSGSIGLVHQDCLTSWLSVTRGEGRCELCKVKFHFAPRYAENAPERLSVSEVLLGLSRSAVARWLPFLLRLAFCLSLWLVIAPLSTAYLYHLWVKRSLSRVIERWTWQLLPADTVSGAVLMTIILVSFLSLMSFADFLRVEWQQQHRVDPPEPEPRIRREAAGNGAEEENNRQQNEVDNALLDRLNELRARRDTQQQQQQEQEIQNDDVQVGTDPKQENQGDNNNVENSEQAAAPDENAENVAQNEGGNGGEEDDNNNNANAIEERMRQEAEENNNADQENQNNDNAHPQPPRDNARVVPPRPDRRLDAMDMDPPLPEDQVDMEINVALDELLGLRGPLSSLLRNLLWLLVFNTIYLGFFTFVPRTIGSAVYSTLFNTTAFEKVESENATSLTLVSAIALVNDESEKRNTVFQLSDFAAVNLGYFFCAGVVILIRYSWLFLLKFRRLPTSDNHGMPRVVPPQAAHGQQDEDVHGDPAGRIGDAGIGDHDFNRRQAAADRLEHPGIALGEAVGLILDATIAVVKVGILLFLKMFLLPVLLGIWLDASSMDLFGSSAEDRVVYAGRDVFSFILLHWVAGITFMLLVTVSVLQLREVAHADLLAHLIRPQEPQPDLLGNLLHDSVFAQTKRMLLSLGIYTVLLVLHVSLPVQILTTTGISELMPFLKLRFWYMIMPQLQVPLELLFFHLSMLALLERYKNSIGEMQHHWLVFMCSRMGLSQYMLPHDIEKFALVGYIPVSAEDSNQSLHDLASGEGDHEELIRENMKNINATLRLEIPGETRENGERVLKETHAFIALPSQSPSGTSATDESGASDGVVLLPTKLGRFRLKKREDPTNELAIEIWEEVSGKPIPRPPEGWDDLGAGGADIQGRWAWGKEKQSGIEHGVAHRPRIFGPCGLSNMTLANLTARFIVLLFLSWCATTCLLVSAVATPLGVGRLVFFFLRVPDTHIHMPWLFAIGSLLAFPIMARGGSLLMSSSDSSVSESLIDWIGSMRLPPQRKGRVVLLAGLCWFVLCPLALGLSYELCLIKSAAWFAGEEVLMDTKGFFLSWMVGSILLNTWACCCSLSVFTKEFWVNLGNGIVEIEGENQRGRRENGAQDQQDQGPRWQGKDGKVAKFFAVWKSVIVLWEWDTVDHEVLLNECAIPVSKSLGLLLLAPSLCYSLWFGSIQATIGLSEISGILRLYIFRLASASTLLLQLCHAFRSQIQRWFSAVHKTARDDRYLIGEILLNYQPVAES</sequence>
<name>A0A9N8H8M0_9STRA</name>
<dbReference type="InterPro" id="IPR011016">
    <property type="entry name" value="Znf_RING-CH"/>
</dbReference>
<dbReference type="OrthoDB" id="264354at2759"/>
<dbReference type="GO" id="GO:0061630">
    <property type="term" value="F:ubiquitin protein ligase activity"/>
    <property type="evidence" value="ECO:0007669"/>
    <property type="project" value="UniProtKB-EC"/>
</dbReference>
<keyword evidence="6 15" id="KW-0812">Transmembrane</keyword>
<feature type="transmembrane region" description="Helical" evidence="15">
    <location>
        <begin position="118"/>
        <end position="141"/>
    </location>
</feature>
<evidence type="ECO:0000313" key="18">
    <source>
        <dbReference type="EMBL" id="CAB9505838.1"/>
    </source>
</evidence>
<dbReference type="EMBL" id="CAICTM010000244">
    <property type="protein sequence ID" value="CAB9505838.1"/>
    <property type="molecule type" value="Genomic_DNA"/>
</dbReference>
<feature type="transmembrane region" description="Helical" evidence="15">
    <location>
        <begin position="681"/>
        <end position="702"/>
    </location>
</feature>
<dbReference type="SUPFAM" id="SSF57850">
    <property type="entry name" value="RING/U-box"/>
    <property type="match status" value="1"/>
</dbReference>
<reference evidence="18" key="1">
    <citation type="submission" date="2020-06" db="EMBL/GenBank/DDBJ databases">
        <authorList>
            <consortium name="Plant Systems Biology data submission"/>
        </authorList>
    </citation>
    <scope>NUCLEOTIDE SEQUENCE</scope>
    <source>
        <strain evidence="18">D6</strain>
    </source>
</reference>
<evidence type="ECO:0000256" key="5">
    <source>
        <dbReference type="ARBA" id="ARBA00022679"/>
    </source>
</evidence>
<evidence type="ECO:0000259" key="17">
    <source>
        <dbReference type="PROSITE" id="PS51292"/>
    </source>
</evidence>
<feature type="transmembrane region" description="Helical" evidence="15">
    <location>
        <begin position="1097"/>
        <end position="1119"/>
    </location>
</feature>
<comment type="catalytic activity">
    <reaction evidence="1">
        <text>S-ubiquitinyl-[E2 ubiquitin-conjugating enzyme]-L-cysteine + [acceptor protein]-L-lysine = [E2 ubiquitin-conjugating enzyme]-L-cysteine + N(6)-ubiquitinyl-[acceptor protein]-L-lysine.</text>
        <dbReference type="EC" id="2.3.2.27"/>
    </reaction>
</comment>
<dbReference type="SMART" id="SM00744">
    <property type="entry name" value="RINGv"/>
    <property type="match status" value="1"/>
</dbReference>
<feature type="transmembrane region" description="Helical" evidence="15">
    <location>
        <begin position="397"/>
        <end position="418"/>
    </location>
</feature>
<dbReference type="Pfam" id="PF12906">
    <property type="entry name" value="RINGv"/>
    <property type="match status" value="1"/>
</dbReference>
<evidence type="ECO:0000256" key="14">
    <source>
        <dbReference type="SAM" id="MobiDB-lite"/>
    </source>
</evidence>
<feature type="transmembrane region" description="Helical" evidence="15">
    <location>
        <begin position="617"/>
        <end position="640"/>
    </location>
</feature>
<dbReference type="GO" id="GO:0036503">
    <property type="term" value="P:ERAD pathway"/>
    <property type="evidence" value="ECO:0007669"/>
    <property type="project" value="TreeGrafter"/>
</dbReference>
<evidence type="ECO:0000256" key="3">
    <source>
        <dbReference type="ARBA" id="ARBA00004906"/>
    </source>
</evidence>
<feature type="compositionally biased region" description="Low complexity" evidence="14">
    <location>
        <begin position="325"/>
        <end position="338"/>
    </location>
</feature>
<protein>
    <recommendedName>
        <fullName evidence="4">RING-type E3 ubiquitin transferase</fullName>
        <ecNumber evidence="4">2.3.2.27</ecNumber>
    </recommendedName>
</protein>
<evidence type="ECO:0000256" key="4">
    <source>
        <dbReference type="ARBA" id="ARBA00012483"/>
    </source>
</evidence>
<keyword evidence="5" id="KW-0808">Transferase</keyword>
<evidence type="ECO:0000259" key="16">
    <source>
        <dbReference type="PROSITE" id="PS50089"/>
    </source>
</evidence>
<dbReference type="Gene3D" id="3.30.40.10">
    <property type="entry name" value="Zinc/RING finger domain, C3HC4 (zinc finger)"/>
    <property type="match status" value="1"/>
</dbReference>
<dbReference type="InterPro" id="IPR001841">
    <property type="entry name" value="Znf_RING"/>
</dbReference>
<dbReference type="Proteomes" id="UP001153069">
    <property type="component" value="Unassembled WGS sequence"/>
</dbReference>
<dbReference type="GO" id="GO:0005789">
    <property type="term" value="C:endoplasmic reticulum membrane"/>
    <property type="evidence" value="ECO:0007669"/>
    <property type="project" value="TreeGrafter"/>
</dbReference>
<evidence type="ECO:0000256" key="9">
    <source>
        <dbReference type="ARBA" id="ARBA00022786"/>
    </source>
</evidence>
<evidence type="ECO:0000256" key="15">
    <source>
        <dbReference type="SAM" id="Phobius"/>
    </source>
</evidence>